<keyword evidence="2" id="KW-1185">Reference proteome</keyword>
<protein>
    <submittedName>
        <fullName evidence="1">Uncharacterized protein</fullName>
    </submittedName>
</protein>
<sequence>MLSYRQEQNELMRQEKDRYFICSCLKYFVATQKQVLKFRTHILIYKQNTTELLPIISKHCTRVIMVSVKLLYSHQILNKGGKRSAILYIFINSFLPQRIQVDSQSTPSYPDMHNRY</sequence>
<name>A0A8S1XL61_PAROT</name>
<evidence type="ECO:0000313" key="1">
    <source>
        <dbReference type="EMBL" id="CAD8201468.1"/>
    </source>
</evidence>
<dbReference type="AlphaFoldDB" id="A0A8S1XL61"/>
<gene>
    <name evidence="1" type="ORF">POCTA_138.1.T1240133</name>
</gene>
<accession>A0A8S1XL61</accession>
<evidence type="ECO:0000313" key="2">
    <source>
        <dbReference type="Proteomes" id="UP000683925"/>
    </source>
</evidence>
<organism evidence="1 2">
    <name type="scientific">Paramecium octaurelia</name>
    <dbReference type="NCBI Taxonomy" id="43137"/>
    <lineage>
        <taxon>Eukaryota</taxon>
        <taxon>Sar</taxon>
        <taxon>Alveolata</taxon>
        <taxon>Ciliophora</taxon>
        <taxon>Intramacronucleata</taxon>
        <taxon>Oligohymenophorea</taxon>
        <taxon>Peniculida</taxon>
        <taxon>Parameciidae</taxon>
        <taxon>Paramecium</taxon>
    </lineage>
</organism>
<proteinExistence type="predicted"/>
<comment type="caution">
    <text evidence="1">The sequence shown here is derived from an EMBL/GenBank/DDBJ whole genome shotgun (WGS) entry which is preliminary data.</text>
</comment>
<dbReference type="Proteomes" id="UP000683925">
    <property type="component" value="Unassembled WGS sequence"/>
</dbReference>
<reference evidence="1" key="1">
    <citation type="submission" date="2021-01" db="EMBL/GenBank/DDBJ databases">
        <authorList>
            <consortium name="Genoscope - CEA"/>
            <person name="William W."/>
        </authorList>
    </citation>
    <scope>NUCLEOTIDE SEQUENCE</scope>
</reference>
<dbReference type="EMBL" id="CAJJDP010000124">
    <property type="protein sequence ID" value="CAD8201468.1"/>
    <property type="molecule type" value="Genomic_DNA"/>
</dbReference>